<dbReference type="AlphaFoldDB" id="G2YD56"/>
<accession>G2YD56</accession>
<reference evidence="2" key="1">
    <citation type="journal article" date="2011" name="PLoS Genet.">
        <title>Genomic analysis of the necrotrophic fungal pathogens Sclerotinia sclerotiorum and Botrytis cinerea.</title>
        <authorList>
            <person name="Amselem J."/>
            <person name="Cuomo C.A."/>
            <person name="van Kan J.A."/>
            <person name="Viaud M."/>
            <person name="Benito E.P."/>
            <person name="Couloux A."/>
            <person name="Coutinho P.M."/>
            <person name="de Vries R.P."/>
            <person name="Dyer P.S."/>
            <person name="Fillinger S."/>
            <person name="Fournier E."/>
            <person name="Gout L."/>
            <person name="Hahn M."/>
            <person name="Kohn L."/>
            <person name="Lapalu N."/>
            <person name="Plummer K.M."/>
            <person name="Pradier J.M."/>
            <person name="Quevillon E."/>
            <person name="Sharon A."/>
            <person name="Simon A."/>
            <person name="ten Have A."/>
            <person name="Tudzynski B."/>
            <person name="Tudzynski P."/>
            <person name="Wincker P."/>
            <person name="Andrew M."/>
            <person name="Anthouard V."/>
            <person name="Beever R.E."/>
            <person name="Beffa R."/>
            <person name="Benoit I."/>
            <person name="Bouzid O."/>
            <person name="Brault B."/>
            <person name="Chen Z."/>
            <person name="Choquer M."/>
            <person name="Collemare J."/>
            <person name="Cotton P."/>
            <person name="Danchin E.G."/>
            <person name="Da Silva C."/>
            <person name="Gautier A."/>
            <person name="Giraud C."/>
            <person name="Giraud T."/>
            <person name="Gonzalez C."/>
            <person name="Grossetete S."/>
            <person name="Guldener U."/>
            <person name="Henrissat B."/>
            <person name="Howlett B.J."/>
            <person name="Kodira C."/>
            <person name="Kretschmer M."/>
            <person name="Lappartient A."/>
            <person name="Leroch M."/>
            <person name="Levis C."/>
            <person name="Mauceli E."/>
            <person name="Neuveglise C."/>
            <person name="Oeser B."/>
            <person name="Pearson M."/>
            <person name="Poulain J."/>
            <person name="Poussereau N."/>
            <person name="Quesneville H."/>
            <person name="Rascle C."/>
            <person name="Schumacher J."/>
            <person name="Segurens B."/>
            <person name="Sexton A."/>
            <person name="Silva E."/>
            <person name="Sirven C."/>
            <person name="Soanes D.M."/>
            <person name="Talbot N.J."/>
            <person name="Templeton M."/>
            <person name="Yandava C."/>
            <person name="Yarden O."/>
            <person name="Zeng Q."/>
            <person name="Rollins J.A."/>
            <person name="Lebrun M.H."/>
            <person name="Dickman M."/>
        </authorList>
    </citation>
    <scope>NUCLEOTIDE SEQUENCE [LARGE SCALE GENOMIC DNA]</scope>
    <source>
        <strain evidence="2">T4</strain>
    </source>
</reference>
<dbReference type="Proteomes" id="UP000008177">
    <property type="component" value="Unplaced contigs"/>
</dbReference>
<name>G2YD56_BOTF4</name>
<sequence length="36" mass="4289">MSLNNQLKDFLKYKKFPKTVIPLPSKFSQKPDEKHI</sequence>
<gene>
    <name evidence="1" type="ORF">BofuT4_uP094120.1</name>
</gene>
<protein>
    <submittedName>
        <fullName evidence="1">Uncharacterized protein</fullName>
    </submittedName>
</protein>
<organism evidence="1 2">
    <name type="scientific">Botryotinia fuckeliana (strain T4)</name>
    <name type="common">Noble rot fungus</name>
    <name type="synonym">Botrytis cinerea</name>
    <dbReference type="NCBI Taxonomy" id="999810"/>
    <lineage>
        <taxon>Eukaryota</taxon>
        <taxon>Fungi</taxon>
        <taxon>Dikarya</taxon>
        <taxon>Ascomycota</taxon>
        <taxon>Pezizomycotina</taxon>
        <taxon>Leotiomycetes</taxon>
        <taxon>Helotiales</taxon>
        <taxon>Sclerotiniaceae</taxon>
        <taxon>Botrytis</taxon>
    </lineage>
</organism>
<evidence type="ECO:0000313" key="2">
    <source>
        <dbReference type="Proteomes" id="UP000008177"/>
    </source>
</evidence>
<dbReference type="EMBL" id="FQ790321">
    <property type="protein sequence ID" value="CCD49704.1"/>
    <property type="molecule type" value="Genomic_DNA"/>
</dbReference>
<dbReference type="InParanoid" id="G2YD56"/>
<proteinExistence type="predicted"/>
<dbReference type="HOGENOM" id="CLU_3359567_0_0_1"/>
<evidence type="ECO:0000313" key="1">
    <source>
        <dbReference type="EMBL" id="CCD49704.1"/>
    </source>
</evidence>